<dbReference type="Proteomes" id="UP001434337">
    <property type="component" value="Chromosome"/>
</dbReference>
<dbReference type="SUPFAM" id="SSF51391">
    <property type="entry name" value="Thiamin phosphate synthase"/>
    <property type="match status" value="1"/>
</dbReference>
<feature type="region of interest" description="Disordered" evidence="2">
    <location>
        <begin position="225"/>
        <end position="245"/>
    </location>
</feature>
<keyword evidence="4" id="KW-1185">Reference proteome</keyword>
<proteinExistence type="predicted"/>
<dbReference type="CDD" id="cd00564">
    <property type="entry name" value="TMP_TenI"/>
    <property type="match status" value="1"/>
</dbReference>
<dbReference type="Gene3D" id="3.20.20.70">
    <property type="entry name" value="Aldolase class I"/>
    <property type="match status" value="1"/>
</dbReference>
<comment type="function">
    <text evidence="1">Condenses 4-methyl-5-(beta-hydroxyethyl)thiazole monophosphate (THZ-P) and 2-methyl-4-amino-5-hydroxymethyl pyrimidine pyrophosphate (HMP-PP) to form thiamine monophosphate (TMP).</text>
</comment>
<name>A0ABZ3C7A0_9ACTN</name>
<dbReference type="InterPro" id="IPR022998">
    <property type="entry name" value="ThiamineP_synth_TenI"/>
</dbReference>
<evidence type="ECO:0000313" key="3">
    <source>
        <dbReference type="EMBL" id="WZW97697.1"/>
    </source>
</evidence>
<dbReference type="RefSeq" id="WP_342372004.1">
    <property type="nucleotide sequence ID" value="NZ_CP115965.1"/>
</dbReference>
<sequence length="245" mass="25132">MTALMGIATRLKLARLLWIAPDTGVVSSLARPVFAGGADIIALADDPSDPIADATADDALAGILEAARVTQGLSGYFGRTVSAAKLSPDVVVLVDPEANTARARQLLGEWSVIGRECHDRAAVDAALADPCVDFLLVGPGLELVRYAASVAPAQDPDAKPWFAVRGISPRSLDAVVRAGAMRVAVGAAITDAADPGAVASALKNGLREAWNADARMEEVTRSAFGGGPKLTFPPSPGAADGEIEL</sequence>
<dbReference type="InterPro" id="IPR036206">
    <property type="entry name" value="ThiamineP_synth_sf"/>
</dbReference>
<evidence type="ECO:0000256" key="1">
    <source>
        <dbReference type="ARBA" id="ARBA00003814"/>
    </source>
</evidence>
<protein>
    <submittedName>
        <fullName evidence="3">Thiamine phosphate synthase</fullName>
    </submittedName>
</protein>
<dbReference type="InterPro" id="IPR013785">
    <property type="entry name" value="Aldolase_TIM"/>
</dbReference>
<evidence type="ECO:0000313" key="4">
    <source>
        <dbReference type="Proteomes" id="UP001434337"/>
    </source>
</evidence>
<organism evidence="3 4">
    <name type="scientific">Propioniciclava soli</name>
    <dbReference type="NCBI Taxonomy" id="2775081"/>
    <lineage>
        <taxon>Bacteria</taxon>
        <taxon>Bacillati</taxon>
        <taxon>Actinomycetota</taxon>
        <taxon>Actinomycetes</taxon>
        <taxon>Propionibacteriales</taxon>
        <taxon>Propionibacteriaceae</taxon>
        <taxon>Propioniciclava</taxon>
    </lineage>
</organism>
<gene>
    <name evidence="3" type="ORF">PCC79_12410</name>
</gene>
<dbReference type="EMBL" id="CP115965">
    <property type="protein sequence ID" value="WZW97697.1"/>
    <property type="molecule type" value="Genomic_DNA"/>
</dbReference>
<evidence type="ECO:0000256" key="2">
    <source>
        <dbReference type="SAM" id="MobiDB-lite"/>
    </source>
</evidence>
<reference evidence="3 4" key="1">
    <citation type="journal article" date="2023" name="Environ Microbiome">
        <title>A coral-associated actinobacterium mitigates coral bleaching under heat stress.</title>
        <authorList>
            <person name="Li J."/>
            <person name="Zou Y."/>
            <person name="Li Q."/>
            <person name="Zhang J."/>
            <person name="Bourne D.G."/>
            <person name="Lyu Y."/>
            <person name="Liu C."/>
            <person name="Zhang S."/>
        </authorList>
    </citation>
    <scope>NUCLEOTIDE SEQUENCE [LARGE SCALE GENOMIC DNA]</scope>
    <source>
        <strain evidence="3 4">SCSIO 13291</strain>
    </source>
</reference>
<accession>A0ABZ3C7A0</accession>